<dbReference type="GO" id="GO:0071897">
    <property type="term" value="P:DNA biosynthetic process"/>
    <property type="evidence" value="ECO:0007669"/>
    <property type="project" value="UniProtKB-ARBA"/>
</dbReference>
<evidence type="ECO:0000259" key="1">
    <source>
        <dbReference type="PROSITE" id="PS50878"/>
    </source>
</evidence>
<dbReference type="InterPro" id="IPR000477">
    <property type="entry name" value="RT_dom"/>
</dbReference>
<dbReference type="AlphaFoldDB" id="A0A8X6X9H1"/>
<name>A0A8X6X9H1_9ARAC</name>
<dbReference type="EMBL" id="BMAV01006614">
    <property type="protein sequence ID" value="GFY48696.1"/>
    <property type="molecule type" value="Genomic_DNA"/>
</dbReference>
<dbReference type="Proteomes" id="UP000886998">
    <property type="component" value="Unassembled WGS sequence"/>
</dbReference>
<dbReference type="InterPro" id="IPR053134">
    <property type="entry name" value="RNA-dir_DNA_polymerase"/>
</dbReference>
<reference evidence="2" key="1">
    <citation type="submission" date="2020-08" db="EMBL/GenBank/DDBJ databases">
        <title>Multicomponent nature underlies the extraordinary mechanical properties of spider dragline silk.</title>
        <authorList>
            <person name="Kono N."/>
            <person name="Nakamura H."/>
            <person name="Mori M."/>
            <person name="Yoshida Y."/>
            <person name="Ohtoshi R."/>
            <person name="Malay A.D."/>
            <person name="Moran D.A.P."/>
            <person name="Tomita M."/>
            <person name="Numata K."/>
            <person name="Arakawa K."/>
        </authorList>
    </citation>
    <scope>NUCLEOTIDE SEQUENCE</scope>
</reference>
<dbReference type="Gene3D" id="3.10.10.10">
    <property type="entry name" value="HIV Type 1 Reverse Transcriptase, subunit A, domain 1"/>
    <property type="match status" value="1"/>
</dbReference>
<evidence type="ECO:0000313" key="3">
    <source>
        <dbReference type="Proteomes" id="UP000886998"/>
    </source>
</evidence>
<evidence type="ECO:0000313" key="2">
    <source>
        <dbReference type="EMBL" id="GFY48696.1"/>
    </source>
</evidence>
<feature type="domain" description="Reverse transcriptase" evidence="1">
    <location>
        <begin position="49"/>
        <end position="212"/>
    </location>
</feature>
<proteinExistence type="predicted"/>
<dbReference type="OrthoDB" id="6513643at2759"/>
<dbReference type="InterPro" id="IPR043128">
    <property type="entry name" value="Rev_trsase/Diguanyl_cyclase"/>
</dbReference>
<organism evidence="2 3">
    <name type="scientific">Trichonephila inaurata madagascariensis</name>
    <dbReference type="NCBI Taxonomy" id="2747483"/>
    <lineage>
        <taxon>Eukaryota</taxon>
        <taxon>Metazoa</taxon>
        <taxon>Ecdysozoa</taxon>
        <taxon>Arthropoda</taxon>
        <taxon>Chelicerata</taxon>
        <taxon>Arachnida</taxon>
        <taxon>Araneae</taxon>
        <taxon>Araneomorphae</taxon>
        <taxon>Entelegynae</taxon>
        <taxon>Araneoidea</taxon>
        <taxon>Nephilidae</taxon>
        <taxon>Trichonephila</taxon>
        <taxon>Trichonephila inaurata</taxon>
    </lineage>
</organism>
<protein>
    <recommendedName>
        <fullName evidence="1">Reverse transcriptase domain-containing protein</fullName>
    </recommendedName>
</protein>
<dbReference type="InterPro" id="IPR043502">
    <property type="entry name" value="DNA/RNA_pol_sf"/>
</dbReference>
<dbReference type="PANTHER" id="PTHR24559:SF444">
    <property type="entry name" value="REVERSE TRANSCRIPTASE DOMAIN-CONTAINING PROTEIN"/>
    <property type="match status" value="1"/>
</dbReference>
<dbReference type="Pfam" id="PF00078">
    <property type="entry name" value="RVT_1"/>
    <property type="match status" value="1"/>
</dbReference>
<comment type="caution">
    <text evidence="2">The sequence shown here is derived from an EMBL/GenBank/DDBJ whole genome shotgun (WGS) entry which is preliminary data.</text>
</comment>
<accession>A0A8X6X9H1</accession>
<dbReference type="PROSITE" id="PS50878">
    <property type="entry name" value="RT_POL"/>
    <property type="match status" value="1"/>
</dbReference>
<dbReference type="SUPFAM" id="SSF56672">
    <property type="entry name" value="DNA/RNA polymerases"/>
    <property type="match status" value="1"/>
</dbReference>
<dbReference type="CDD" id="cd01647">
    <property type="entry name" value="RT_LTR"/>
    <property type="match status" value="1"/>
</dbReference>
<dbReference type="PANTHER" id="PTHR24559">
    <property type="entry name" value="TRANSPOSON TY3-I GAG-POL POLYPROTEIN"/>
    <property type="match status" value="1"/>
</dbReference>
<keyword evidence="3" id="KW-1185">Reference proteome</keyword>
<gene>
    <name evidence="2" type="primary">TY3B-G</name>
    <name evidence="2" type="ORF">TNIN_414301</name>
</gene>
<dbReference type="Gene3D" id="3.30.70.270">
    <property type="match status" value="1"/>
</dbReference>
<sequence length="212" mass="24288">MRELANGCDSNIDEASIIQYVINGIDGPRSEKIILYGATSFSEFKQNYVENGIVEPCSSPYASQVVVVKKKDGESRVCIDYRRLNYKLIKDNYHLPLIDDILDCLQNVRIFTTLDLKNGFFHVAVNEKSHTFTTFVAHKGQYQFRRMPFGLSTCPSTFMRYINAIFRQLVSKSIFLPYMDDVFIPAANESEALEYLKIVLEVACDYGLEINF</sequence>